<dbReference type="OrthoDB" id="421226at2759"/>
<keyword evidence="5" id="KW-0406">Ion transport</keyword>
<feature type="domain" description="Cyclic nucleotide-binding" evidence="11">
    <location>
        <begin position="1968"/>
        <end position="2041"/>
    </location>
</feature>
<evidence type="ECO:0000256" key="6">
    <source>
        <dbReference type="ARBA" id="ARBA00023136"/>
    </source>
</evidence>
<evidence type="ECO:0000256" key="3">
    <source>
        <dbReference type="ARBA" id="ARBA00022692"/>
    </source>
</evidence>
<dbReference type="Gene3D" id="1.10.287.630">
    <property type="entry name" value="Helix hairpin bin"/>
    <property type="match status" value="2"/>
</dbReference>
<feature type="transmembrane region" description="Helical" evidence="10">
    <location>
        <begin position="1837"/>
        <end position="1856"/>
    </location>
</feature>
<feature type="transmembrane region" description="Helical" evidence="10">
    <location>
        <begin position="1204"/>
        <end position="1225"/>
    </location>
</feature>
<dbReference type="SUPFAM" id="SSF51206">
    <property type="entry name" value="cAMP-binding domain-like"/>
    <property type="match status" value="4"/>
</dbReference>
<dbReference type="Pfam" id="PF00027">
    <property type="entry name" value="cNMP_binding"/>
    <property type="match status" value="4"/>
</dbReference>
<dbReference type="PANTHER" id="PTHR45638:SF19">
    <property type="entry name" value="CYCLIC NUCLEOTIDE-BINDING DOMAIN-CONTAINING PROTEIN"/>
    <property type="match status" value="1"/>
</dbReference>
<keyword evidence="4 10" id="KW-1133">Transmembrane helix</keyword>
<evidence type="ECO:0000256" key="7">
    <source>
        <dbReference type="ARBA" id="ARBA00023286"/>
    </source>
</evidence>
<organism evidence="12 13">
    <name type="scientific">Folsomia candida</name>
    <name type="common">Springtail</name>
    <dbReference type="NCBI Taxonomy" id="158441"/>
    <lineage>
        <taxon>Eukaryota</taxon>
        <taxon>Metazoa</taxon>
        <taxon>Ecdysozoa</taxon>
        <taxon>Arthropoda</taxon>
        <taxon>Hexapoda</taxon>
        <taxon>Collembola</taxon>
        <taxon>Entomobryomorpha</taxon>
        <taxon>Isotomoidea</taxon>
        <taxon>Isotomidae</taxon>
        <taxon>Proisotominae</taxon>
        <taxon>Folsomia</taxon>
    </lineage>
</organism>
<dbReference type="GO" id="GO:0005221">
    <property type="term" value="F:intracellularly cyclic nucleotide-activated monoatomic cation channel activity"/>
    <property type="evidence" value="ECO:0007669"/>
    <property type="project" value="InterPro"/>
</dbReference>
<protein>
    <submittedName>
        <fullName evidence="12">Potassium voltage-gated channel subfamily H member 7</fullName>
    </submittedName>
</protein>
<dbReference type="GO" id="GO:0016020">
    <property type="term" value="C:membrane"/>
    <property type="evidence" value="ECO:0007669"/>
    <property type="project" value="UniProtKB-SubCell"/>
</dbReference>
<evidence type="ECO:0000256" key="8">
    <source>
        <dbReference type="ARBA" id="ARBA00023303"/>
    </source>
</evidence>
<dbReference type="InterPro" id="IPR018488">
    <property type="entry name" value="cNMP-bd_CS"/>
</dbReference>
<feature type="domain" description="Cyclic nucleotide-binding" evidence="11">
    <location>
        <begin position="1339"/>
        <end position="1455"/>
    </location>
</feature>
<evidence type="ECO:0000313" key="13">
    <source>
        <dbReference type="Proteomes" id="UP000198287"/>
    </source>
</evidence>
<dbReference type="InterPro" id="IPR018490">
    <property type="entry name" value="cNMP-bd_dom_sf"/>
</dbReference>
<dbReference type="InterPro" id="IPR014710">
    <property type="entry name" value="RmlC-like_jellyroll"/>
</dbReference>
<keyword evidence="13" id="KW-1185">Reference proteome</keyword>
<reference evidence="12 13" key="1">
    <citation type="submission" date="2015-12" db="EMBL/GenBank/DDBJ databases">
        <title>The genome of Folsomia candida.</title>
        <authorList>
            <person name="Faddeeva A."/>
            <person name="Derks M.F."/>
            <person name="Anvar Y."/>
            <person name="Smit S."/>
            <person name="Van Straalen N."/>
            <person name="Roelofs D."/>
        </authorList>
    </citation>
    <scope>NUCLEOTIDE SEQUENCE [LARGE SCALE GENOMIC DNA]</scope>
    <source>
        <strain evidence="12 13">VU population</strain>
        <tissue evidence="12">Whole body</tissue>
    </source>
</reference>
<feature type="domain" description="Cyclic nucleotide-binding" evidence="11">
    <location>
        <begin position="765"/>
        <end position="862"/>
    </location>
</feature>
<sequence>MSHFKMRPSQATADVCIEGSWITKLLQDKNTYNWNSPLLRHGWHVLVEHYFVSVYWAVVTIFRMGAGDIRASLTSEWEIAFTAVAQILAWIFVIAYIAGSLTSILVEMDTEKEKFLTRRFAIERYLDFSHVTSEVRHNVNRFYDYLWTRSRGIHNWDLVEQMPLTMKAEIYYDVNKFVLDQLPLLSNLDDAFLMNLSVKMKHNFFLRGEVLQRRGQNGSAMYYVINGHLDIMHEDETQVIAEIRSGSAIGELFLLQSYPVVATVRCGSECDIMVLRKEDCKTVLQMYPEYKTTLQKRVDSCLEQSGLLLALCDKHNEYSKAYKYLQRFRRETAGSVGGKESYFQRSYDMISTVLDNTTAYGDNRQSGGSDKFSDFDGLELDADMKLRLASMNSGGGSVEERRMTMYEVMAHISLAIEADVARATSLAKDLNIARPPLVVKAPTACKAQQEALHHNSSPAHEHHAQKVFSFSMMPKLFVPTGSRRSEAWKLWKSFVFVCILWVAWYYPYRFAFTNHNHDYLDYVSHIFDAVFLVDFILDTLQPVVLAHSRNSRGSERNCGPQNENLVMKFFHLFDTDTRIPPEFLFIFHGAVWLFYAIHAFAICFEVMIKHWSPAPNGEPIPVLDYAPKRFYEFVYYWACQILTGTGFGDFPLRDDYEIATTVIGLVFGASMIVYLNARLAAIMANSERRRVSFKQMFYCLVSFMRERRFVRDVSDRVRNYYTVQWQQHEGVLIPSDKSAIWDAPKTLFQSVAFAQAQKYVERIPLFMHCPEALIIEVCASLRQYIVPPGEVLQYPSDPTRELYIIVKGFCKVTQDGHEFGKLGEGNYFGLNGLIYGTNRSFCITTVNFCQVFCLEFNSFVEITKRYTKFLLDFKLLRGDATLPRGIELTISPEEWEVFPQFPPLRHRGDEQRHPPTTTPSSSLGTASSTDASSNSRSQAPPQENVVNMDTLEPAAQLPHEEEAVASLHVVTKTHRFYTFLQTAFLKSIIPHGKFLWIWTILRVFCAFLVGNFVPIQVSFSVDPAFAFGFILFFDIVAWVDLFICSRVAYYGPSNQLITSWTKTALHYMRGPFVLDFLGCLPLDLFLIIFTPQISMFGAGRTFANKYHVISCLRLNRMLQCYRLFVSGNLMKKSIFKSLSFLILLQVVPLMSFFLNVTTCLAVLSVCGTSLNGEPIRCEKWAWITNGEIYKDAPVSNSSVMEDPVISYIIGFYWVISSALCVGFGDIGAHGHETNRKIAITVIYMGVLVTGFLVSKLTACLVGEDSRRILIREKTKVLFRFLEQFGVPKELCRRAKEYYFGAWDKTKGIFPKDLFSALHPSLKSDVMKSLYQERLKLSPIFLSTDEPGIRILCSKLQEVFYPEGEFLFEYGDLSGDVYFIAKGLIATYTERGDIMSYVGTGSLIGEISCLFEVQRQYTSVAATDCEVYMFRKEDFLDFLSLYPNLKTTLEESCIRHYKETMEAAAKSAGVRVLMSPLDDKNDEAALRSDNVGTAGLEERLRDYASEGSRSVTTGQKSEADDDDITDMTLEMEGTKNLAVVEMDFGSAMEMAVEECERDPEFIYDPLRLPATSLEHERKGGRGAKGATSHGADTKHWTSYFVSFGKVPRDEMGLIHILQERRKAKWYGIVFHPLSPVCTWVSFYLFVTSLSCGLTAYEIAFHTPTEATNLLTLRICMEIFFVVRIFGNFHLGYYDPYGTVVSDSVKVIKRYICSPSGFFLDLVTTFPFYLISYLLRGQAGKDAEVAADIRGLQLLRVFLFARYLKETETNLRMRMSRVKIVKVTILLCFIFHFCACAWYLVACDGLDCRRGSWMSIFIKEMINNKKIRNGSEITIGSRYLLSLYYVTTAITFTGLSDITPRTKVELCSTITMIFTTVFIIGFLVGEMTQWLAAQVKTKIHFRHKLNVMEHHFLALGLSYPKLNSVRSYFRLLWLRCNGNPYTQILAELPYALRADITMKVYGLNIKNSRILGRLDDIIIRQLSVRVHHEIFMPGAHIIRAGAVCTAVYFIKKGEVVILDEKANMELCVDVLYENECFGEVKVLLPIKEQFQFSYVARLETEVGVLFGDDMVDVLLRHHGVLEEVIGRADRLKAQRLAKKDEEDRIGFSDSSSGVGQGRYSASDINLHRR</sequence>
<dbReference type="InterPro" id="IPR000595">
    <property type="entry name" value="cNMP-bd_dom"/>
</dbReference>
<feature type="transmembrane region" description="Helical" evidence="10">
    <location>
        <begin position="50"/>
        <end position="67"/>
    </location>
</feature>
<dbReference type="SUPFAM" id="SSF81324">
    <property type="entry name" value="Voltage-gated potassium channels"/>
    <property type="match status" value="3"/>
</dbReference>
<feature type="transmembrane region" description="Helical" evidence="10">
    <location>
        <begin position="1025"/>
        <end position="1051"/>
    </location>
</feature>
<evidence type="ECO:0000259" key="11">
    <source>
        <dbReference type="PROSITE" id="PS50042"/>
    </source>
</evidence>
<dbReference type="OMA" id="YEITRFW"/>
<dbReference type="GO" id="GO:0044877">
    <property type="term" value="F:protein-containing complex binding"/>
    <property type="evidence" value="ECO:0007669"/>
    <property type="project" value="TreeGrafter"/>
</dbReference>
<dbReference type="InterPro" id="IPR005821">
    <property type="entry name" value="Ion_trans_dom"/>
</dbReference>
<evidence type="ECO:0000256" key="5">
    <source>
        <dbReference type="ARBA" id="ARBA00023065"/>
    </source>
</evidence>
<keyword evidence="7" id="KW-1071">Ligand-gated ion channel</keyword>
<keyword evidence="2" id="KW-0813">Transport</keyword>
<feature type="transmembrane region" description="Helical" evidence="10">
    <location>
        <begin position="658"/>
        <end position="681"/>
    </location>
</feature>
<dbReference type="CDD" id="cd00038">
    <property type="entry name" value="CAP_ED"/>
    <property type="match status" value="4"/>
</dbReference>
<comment type="caution">
    <text evidence="12">The sequence shown here is derived from an EMBL/GenBank/DDBJ whole genome shotgun (WGS) entry which is preliminary data.</text>
</comment>
<dbReference type="PANTHER" id="PTHR45638">
    <property type="entry name" value="CYCLIC NUCLEOTIDE-GATED CATION CHANNEL SUBUNIT A"/>
    <property type="match status" value="1"/>
</dbReference>
<dbReference type="SMART" id="SM00100">
    <property type="entry name" value="cNMP"/>
    <property type="match status" value="4"/>
</dbReference>
<feature type="transmembrane region" description="Helical" evidence="10">
    <location>
        <begin position="1868"/>
        <end position="1890"/>
    </location>
</feature>
<accession>A0A226DE42</accession>
<feature type="transmembrane region" description="Helical" evidence="10">
    <location>
        <begin position="583"/>
        <end position="608"/>
    </location>
</feature>
<evidence type="ECO:0000313" key="12">
    <source>
        <dbReference type="EMBL" id="OXA43842.1"/>
    </source>
</evidence>
<evidence type="ECO:0000256" key="2">
    <source>
        <dbReference type="ARBA" id="ARBA00022448"/>
    </source>
</evidence>
<evidence type="ECO:0000256" key="1">
    <source>
        <dbReference type="ARBA" id="ARBA00004141"/>
    </source>
</evidence>
<feature type="transmembrane region" description="Helical" evidence="10">
    <location>
        <begin position="1072"/>
        <end position="1094"/>
    </location>
</feature>
<dbReference type="Gene3D" id="2.60.120.10">
    <property type="entry name" value="Jelly Rolls"/>
    <property type="match status" value="4"/>
</dbReference>
<dbReference type="PROSITE" id="PS00888">
    <property type="entry name" value="CNMP_BINDING_1"/>
    <property type="match status" value="1"/>
</dbReference>
<feature type="transmembrane region" description="Helical" evidence="10">
    <location>
        <begin position="1709"/>
        <end position="1729"/>
    </location>
</feature>
<dbReference type="PROSITE" id="PS50042">
    <property type="entry name" value="CNMP_BINDING_3"/>
    <property type="match status" value="4"/>
</dbReference>
<dbReference type="Pfam" id="PF07885">
    <property type="entry name" value="Ion_trans_2"/>
    <property type="match status" value="1"/>
</dbReference>
<dbReference type="Proteomes" id="UP000198287">
    <property type="component" value="Unassembled WGS sequence"/>
</dbReference>
<evidence type="ECO:0000256" key="9">
    <source>
        <dbReference type="SAM" id="MobiDB-lite"/>
    </source>
</evidence>
<feature type="transmembrane region" description="Helical" evidence="10">
    <location>
        <begin position="490"/>
        <end position="506"/>
    </location>
</feature>
<feature type="region of interest" description="Disordered" evidence="9">
    <location>
        <begin position="2102"/>
        <end position="2127"/>
    </location>
</feature>
<feature type="compositionally biased region" description="Low complexity" evidence="9">
    <location>
        <begin position="914"/>
        <end position="939"/>
    </location>
</feature>
<feature type="transmembrane region" description="Helical" evidence="10">
    <location>
        <begin position="994"/>
        <end position="1013"/>
    </location>
</feature>
<dbReference type="InterPro" id="IPR013099">
    <property type="entry name" value="K_chnl_dom"/>
</dbReference>
<feature type="transmembrane region" description="Helical" evidence="10">
    <location>
        <begin position="1669"/>
        <end position="1689"/>
    </location>
</feature>
<feature type="transmembrane region" description="Helical" evidence="10">
    <location>
        <begin position="79"/>
        <end position="106"/>
    </location>
</feature>
<dbReference type="InterPro" id="IPR050866">
    <property type="entry name" value="CNG_cation_channel"/>
</dbReference>
<feature type="transmembrane region" description="Helical" evidence="10">
    <location>
        <begin position="1778"/>
        <end position="1799"/>
    </location>
</feature>
<evidence type="ECO:0000256" key="10">
    <source>
        <dbReference type="SAM" id="Phobius"/>
    </source>
</evidence>
<keyword evidence="3 10" id="KW-0812">Transmembrane</keyword>
<keyword evidence="6 10" id="KW-0472">Membrane</keyword>
<keyword evidence="8" id="KW-0407">Ion channel</keyword>
<feature type="transmembrane region" description="Helical" evidence="10">
    <location>
        <begin position="1237"/>
        <end position="1258"/>
    </location>
</feature>
<proteinExistence type="predicted"/>
<dbReference type="Pfam" id="PF00520">
    <property type="entry name" value="Ion_trans"/>
    <property type="match status" value="1"/>
</dbReference>
<feature type="transmembrane region" description="Helical" evidence="10">
    <location>
        <begin position="1137"/>
        <end position="1163"/>
    </location>
</feature>
<dbReference type="Gene3D" id="1.10.287.70">
    <property type="match status" value="2"/>
</dbReference>
<comment type="subcellular location">
    <subcellularLocation>
        <location evidence="1">Membrane</location>
        <topology evidence="1">Multi-pass membrane protein</topology>
    </subcellularLocation>
</comment>
<gene>
    <name evidence="12" type="ORF">Fcan01_21386</name>
</gene>
<evidence type="ECO:0000256" key="4">
    <source>
        <dbReference type="ARBA" id="ARBA00022989"/>
    </source>
</evidence>
<feature type="domain" description="Cyclic nucleotide-binding" evidence="11">
    <location>
        <begin position="184"/>
        <end position="284"/>
    </location>
</feature>
<feature type="region of interest" description="Disordered" evidence="9">
    <location>
        <begin position="904"/>
        <end position="945"/>
    </location>
</feature>
<dbReference type="EMBL" id="LNIX01000021">
    <property type="protein sequence ID" value="OXA43842.1"/>
    <property type="molecule type" value="Genomic_DNA"/>
</dbReference>
<name>A0A226DE42_FOLCA</name>